<keyword evidence="13" id="KW-1185">Reference proteome</keyword>
<feature type="transmembrane region" description="Helical" evidence="8">
    <location>
        <begin position="335"/>
        <end position="356"/>
    </location>
</feature>
<dbReference type="CDD" id="cd17503">
    <property type="entry name" value="MFS_LmrB_MDR_like"/>
    <property type="match status" value="1"/>
</dbReference>
<name>A0A1H9RE31_9PSED</name>
<dbReference type="PROSITE" id="PS51257">
    <property type="entry name" value="PROKAR_LIPOPROTEIN"/>
    <property type="match status" value="1"/>
</dbReference>
<keyword evidence="6 8" id="KW-1133">Transmembrane helix</keyword>
<sequence>MSAEDKVSLRAWVAVIGGLFGCFMAGMNVHVTSAALPEIEGALGASFEEGSWISTAYLVAEISMIPLTAWLVQVFSLRRVMLVGSAVFLVSSVSCAMAGSLEAMIALRVIQGASGAVLIPLSMQLIITELPASRLALGMALFSLSNSVAQAAGPSIGGWLTDMYSWRWIFLLQLPPGVALLAAVAWSIKGQAGDRSALRQADWLGIAAMALGLGALQVVLEEGGRKDWFESRFIVAFSIVAVIALGLFIQRQLWGGRPFINLRLLGSYNFGVASLAMAVFGAATFGLVFLVPNYLSLVQGYSASEIGKSLIAYGMVQLLLAPLLPRLMRWLNAKLLVASGFAIMALGCWLGSTLTVDSGSNVIIPSTVVRGIGQPLIMVALSVLAVKGLDKAQAGSASALISMLRNLGGALGTALLTQLVSQRERFHSVRVGEGLTLFDGALQQRLPGGMVDPQSPQVMQTLALIDQSVREQAYLMAYSDAFYLSCVALLACAAASLLLRSR</sequence>
<proteinExistence type="inferred from homology"/>
<evidence type="ECO:0000256" key="1">
    <source>
        <dbReference type="ARBA" id="ARBA00004651"/>
    </source>
</evidence>
<feature type="transmembrane region" description="Helical" evidence="8">
    <location>
        <begin position="232"/>
        <end position="249"/>
    </location>
</feature>
<protein>
    <submittedName>
        <fullName evidence="10">MDR family MFS transporter</fullName>
    </submittedName>
    <submittedName>
        <fullName evidence="11">MFS transporter, DHA2 family, multidrug resistance protein</fullName>
    </submittedName>
</protein>
<feature type="transmembrane region" description="Helical" evidence="8">
    <location>
        <begin position="362"/>
        <end position="386"/>
    </location>
</feature>
<evidence type="ECO:0000256" key="2">
    <source>
        <dbReference type="ARBA" id="ARBA00008537"/>
    </source>
</evidence>
<evidence type="ECO:0000256" key="5">
    <source>
        <dbReference type="ARBA" id="ARBA00022692"/>
    </source>
</evidence>
<dbReference type="InterPro" id="IPR011701">
    <property type="entry name" value="MFS"/>
</dbReference>
<dbReference type="PANTHER" id="PTHR42718">
    <property type="entry name" value="MAJOR FACILITATOR SUPERFAMILY MULTIDRUG TRANSPORTER MFSC"/>
    <property type="match status" value="1"/>
</dbReference>
<feature type="transmembrane region" description="Helical" evidence="8">
    <location>
        <begin position="270"/>
        <end position="290"/>
    </location>
</feature>
<accession>A0A1H9RE31</accession>
<dbReference type="Gene3D" id="1.20.1250.20">
    <property type="entry name" value="MFS general substrate transporter like domains"/>
    <property type="match status" value="1"/>
</dbReference>
<comment type="subcellular location">
    <subcellularLocation>
        <location evidence="1">Cell membrane</location>
        <topology evidence="1">Multi-pass membrane protein</topology>
    </subcellularLocation>
</comment>
<reference evidence="10 13" key="2">
    <citation type="submission" date="2024-01" db="EMBL/GenBank/DDBJ databases">
        <title>Unpublished Manusciprt.</title>
        <authorList>
            <person name="Duman M."/>
            <person name="Valdes E.G."/>
            <person name="Ajmi N."/>
            <person name="Altun S."/>
            <person name="Saticioglu I.B."/>
        </authorList>
    </citation>
    <scope>NUCLEOTIDE SEQUENCE [LARGE SCALE GENOMIC DNA]</scope>
    <source>
        <strain evidence="10 13">139P</strain>
    </source>
</reference>
<organism evidence="11 12">
    <name type="scientific">Pseudomonas soli</name>
    <dbReference type="NCBI Taxonomy" id="1306993"/>
    <lineage>
        <taxon>Bacteria</taxon>
        <taxon>Pseudomonadati</taxon>
        <taxon>Pseudomonadota</taxon>
        <taxon>Gammaproteobacteria</taxon>
        <taxon>Pseudomonadales</taxon>
        <taxon>Pseudomonadaceae</taxon>
        <taxon>Pseudomonas</taxon>
    </lineage>
</organism>
<feature type="domain" description="Major facilitator superfamily (MFS) profile" evidence="9">
    <location>
        <begin position="14"/>
        <end position="502"/>
    </location>
</feature>
<keyword evidence="7 8" id="KW-0472">Membrane</keyword>
<feature type="transmembrane region" description="Helical" evidence="8">
    <location>
        <begin position="51"/>
        <end position="72"/>
    </location>
</feature>
<keyword evidence="4" id="KW-1003">Cell membrane</keyword>
<dbReference type="InterPro" id="IPR004638">
    <property type="entry name" value="EmrB-like"/>
</dbReference>
<dbReference type="Proteomes" id="UP001329505">
    <property type="component" value="Unassembled WGS sequence"/>
</dbReference>
<feature type="transmembrane region" description="Helical" evidence="8">
    <location>
        <begin position="12"/>
        <end position="31"/>
    </location>
</feature>
<dbReference type="GO" id="GO:0005886">
    <property type="term" value="C:plasma membrane"/>
    <property type="evidence" value="ECO:0007669"/>
    <property type="project" value="UniProtKB-SubCell"/>
</dbReference>
<dbReference type="InterPro" id="IPR020846">
    <property type="entry name" value="MFS_dom"/>
</dbReference>
<evidence type="ECO:0000259" key="9">
    <source>
        <dbReference type="PROSITE" id="PS50850"/>
    </source>
</evidence>
<feature type="transmembrane region" description="Helical" evidence="8">
    <location>
        <begin position="135"/>
        <end position="156"/>
    </location>
</feature>
<reference evidence="11 12" key="1">
    <citation type="submission" date="2016-10" db="EMBL/GenBank/DDBJ databases">
        <authorList>
            <person name="de Groot N.N."/>
        </authorList>
    </citation>
    <scope>NUCLEOTIDE SEQUENCE [LARGE SCALE GENOMIC DNA]</scope>
    <source>
        <strain evidence="11 12">LMG 27941</strain>
    </source>
</reference>
<evidence type="ECO:0000313" key="12">
    <source>
        <dbReference type="Proteomes" id="UP000199221"/>
    </source>
</evidence>
<dbReference type="Pfam" id="PF07690">
    <property type="entry name" value="MFS_1"/>
    <property type="match status" value="1"/>
</dbReference>
<feature type="transmembrane region" description="Helical" evidence="8">
    <location>
        <begin position="398"/>
        <end position="420"/>
    </location>
</feature>
<feature type="transmembrane region" description="Helical" evidence="8">
    <location>
        <begin position="200"/>
        <end position="220"/>
    </location>
</feature>
<feature type="transmembrane region" description="Helical" evidence="8">
    <location>
        <begin position="481"/>
        <end position="499"/>
    </location>
</feature>
<dbReference type="EMBL" id="JAZDQQ010000011">
    <property type="protein sequence ID" value="MEE1881421.1"/>
    <property type="molecule type" value="Genomic_DNA"/>
</dbReference>
<evidence type="ECO:0000313" key="11">
    <source>
        <dbReference type="EMBL" id="SER70986.1"/>
    </source>
</evidence>
<evidence type="ECO:0000256" key="8">
    <source>
        <dbReference type="SAM" id="Phobius"/>
    </source>
</evidence>
<dbReference type="InterPro" id="IPR036259">
    <property type="entry name" value="MFS_trans_sf"/>
</dbReference>
<gene>
    <name evidence="11" type="ORF">SAMN05216230_11127</name>
    <name evidence="10" type="ORF">V0R55_14735</name>
</gene>
<dbReference type="SUPFAM" id="SSF103473">
    <property type="entry name" value="MFS general substrate transporter"/>
    <property type="match status" value="1"/>
</dbReference>
<dbReference type="AlphaFoldDB" id="A0A1H9RE31"/>
<evidence type="ECO:0000256" key="4">
    <source>
        <dbReference type="ARBA" id="ARBA00022475"/>
    </source>
</evidence>
<feature type="transmembrane region" description="Helical" evidence="8">
    <location>
        <begin position="168"/>
        <end position="188"/>
    </location>
</feature>
<dbReference type="PROSITE" id="PS50850">
    <property type="entry name" value="MFS"/>
    <property type="match status" value="1"/>
</dbReference>
<dbReference type="EMBL" id="FOEQ01000011">
    <property type="protein sequence ID" value="SER70986.1"/>
    <property type="molecule type" value="Genomic_DNA"/>
</dbReference>
<comment type="similarity">
    <text evidence="2">Belongs to the major facilitator superfamily. EmrB family.</text>
</comment>
<evidence type="ECO:0000256" key="6">
    <source>
        <dbReference type="ARBA" id="ARBA00022989"/>
    </source>
</evidence>
<keyword evidence="3" id="KW-0813">Transport</keyword>
<feature type="transmembrane region" description="Helical" evidence="8">
    <location>
        <begin position="105"/>
        <end position="123"/>
    </location>
</feature>
<keyword evidence="5 8" id="KW-0812">Transmembrane</keyword>
<evidence type="ECO:0000256" key="7">
    <source>
        <dbReference type="ARBA" id="ARBA00023136"/>
    </source>
</evidence>
<dbReference type="GO" id="GO:0022857">
    <property type="term" value="F:transmembrane transporter activity"/>
    <property type="evidence" value="ECO:0007669"/>
    <property type="project" value="InterPro"/>
</dbReference>
<dbReference type="NCBIfam" id="TIGR00711">
    <property type="entry name" value="efflux_EmrB"/>
    <property type="match status" value="1"/>
</dbReference>
<evidence type="ECO:0000313" key="13">
    <source>
        <dbReference type="Proteomes" id="UP001329505"/>
    </source>
</evidence>
<dbReference type="PANTHER" id="PTHR42718:SF9">
    <property type="entry name" value="MAJOR FACILITATOR SUPERFAMILY MULTIDRUG TRANSPORTER MFSC"/>
    <property type="match status" value="1"/>
</dbReference>
<dbReference type="Proteomes" id="UP000199221">
    <property type="component" value="Unassembled WGS sequence"/>
</dbReference>
<evidence type="ECO:0000256" key="3">
    <source>
        <dbReference type="ARBA" id="ARBA00022448"/>
    </source>
</evidence>
<dbReference type="RefSeq" id="WP_094012119.1">
    <property type="nucleotide sequence ID" value="NZ_FOEQ01000011.1"/>
</dbReference>
<evidence type="ECO:0000313" key="10">
    <source>
        <dbReference type="EMBL" id="MEE1881421.1"/>
    </source>
</evidence>